<sequence length="1108" mass="127344">MRSALLLPFVQSPVVCPLRDRAQHTSIELPTWQHEQKQATIESHHRLFVGKKSAMKLIKRTTLHYQEGTSDKVYEVDLCQIGEERYVVNFRYGRRGTNLKEGTKTTQPVPLAQAQQAFDKLVQEKTKKGYRDVTLGQSSPSPQTQPVATGDARKQAILDRLANKKPSKWKLERAIWRAGELKISEATPLLINLIGTGEPLRDYCIAWALGWCGGNKAIPSLINLYQNTRSPDFVSRIAFEALLKLSDAETKASLQAEMIEFLPPELRPLARNGSQEAFTTGLQNYLECGDYKHFTVLDKIYQIDNQYVRPALIGILRNAPFQPNYFQRLRHIFKMAEYRHDAEVFSILAYRFEKERERFKSSSHYIRLPNNEYLSKRYNYNYTTRRYETINNEIEQELKHPQSRIAYGSNTREYLRNRVWRTLKQLGEDEEADYVKMAVGILLQHSDADAGQVSESIFYRWNRSNWTRIEFRKTWDVFAGYLTFNHILYENSPRYQLHHNSKAWRCLEGYKPGDPEPTVREEAFPHLWEKNPQALLDLLLQSNCRPVHHFAVKALRVSSSFCDSIDISTIIQLVNKPYEVTAQLGFELAVAKYNNSQPNKELILALVNCLYEQGRTQAYHWIEAQREYFLEDSRFIIALVTSQQSDTRIFIRRLLASSILRDTTCKVLSGSIIAQLLAFTLQQERELAREISETLLLCFPTQLRSLGLSVVNDLLTHPLLEIQELGARILLNHEIPAENLPPQIIESFLASPYDTLRVIGIRLFGQLPDEKLINEDRVLIVGMAINAKEEIRNAIQPIIHRLGTAHPTFAIALASDFIEVLLTPEKHEGVHTYLVHLLRDLQGWMSSIDKETALKLLQAKSSTSQDLGGSLLGANFQNWIREFTTAEIVQLGNHEILSVREAARQMFLQILDRLRVDGQEMLAAVRMLEAKWNDSREFAFKIFTTEFGAEEFTPKVLVSICDSVREEARRLGRDLLTRNFQSLDGQEYLLKFSEHPSADMQVFTSNYLQDYAVDNSQRLRGLMPYFITVLSGVNRGRVAKQRIFDFLDSEAEKSEESAKIVAEIMTRQSATMAIGDKAKAIQIMMNIHKNYPHLSLPIQVKAVSAVRR</sequence>
<dbReference type="Pfam" id="PF05406">
    <property type="entry name" value="WGR"/>
    <property type="match status" value="1"/>
</dbReference>
<keyword evidence="2" id="KW-0042">Antenna complex</keyword>
<dbReference type="Proteomes" id="UP000667802">
    <property type="component" value="Unassembled WGS sequence"/>
</dbReference>
<feature type="domain" description="WGR" evidence="6">
    <location>
        <begin position="44"/>
        <end position="143"/>
    </location>
</feature>
<dbReference type="EMBL" id="JAALHA020000017">
    <property type="protein sequence ID" value="MDR9898339.1"/>
    <property type="molecule type" value="Genomic_DNA"/>
</dbReference>
<dbReference type="GO" id="GO:0030089">
    <property type="term" value="C:phycobilisome"/>
    <property type="evidence" value="ECO:0007669"/>
    <property type="project" value="UniProtKB-KW"/>
</dbReference>
<keyword evidence="8" id="KW-1185">Reference proteome</keyword>
<name>A0AAP5MCP7_9CYAN</name>
<dbReference type="SMART" id="SM00773">
    <property type="entry name" value="WGR"/>
    <property type="match status" value="1"/>
</dbReference>
<dbReference type="SUPFAM" id="SSF48371">
    <property type="entry name" value="ARM repeat"/>
    <property type="match status" value="2"/>
</dbReference>
<protein>
    <submittedName>
        <fullName evidence="7">WGR domain-containing protein</fullName>
    </submittedName>
</protein>
<evidence type="ECO:0000256" key="5">
    <source>
        <dbReference type="SAM" id="MobiDB-lite"/>
    </source>
</evidence>
<reference evidence="8" key="1">
    <citation type="journal article" date="2021" name="Science">
        <title>Hunting the eagle killer: A cyanobacterial neurotoxin causes vacuolar myelinopathy.</title>
        <authorList>
            <person name="Breinlinger S."/>
            <person name="Phillips T.J."/>
            <person name="Haram B.N."/>
            <person name="Mares J."/>
            <person name="Martinez Yerena J.A."/>
            <person name="Hrouzek P."/>
            <person name="Sobotka R."/>
            <person name="Henderson W.M."/>
            <person name="Schmieder P."/>
            <person name="Williams S.M."/>
            <person name="Lauderdale J.D."/>
            <person name="Wilde H.D."/>
            <person name="Gerrin W."/>
            <person name="Kust A."/>
            <person name="Washington J.W."/>
            <person name="Wagner C."/>
            <person name="Geier B."/>
            <person name="Liebeke M."/>
            <person name="Enke H."/>
            <person name="Niedermeyer T.H.J."/>
            <person name="Wilde S.B."/>
        </authorList>
    </citation>
    <scope>NUCLEOTIDE SEQUENCE [LARGE SCALE GENOMIC DNA]</scope>
    <source>
        <strain evidence="8">Thurmond2011</strain>
    </source>
</reference>
<accession>A0AAP5MCP7</accession>
<dbReference type="Gene3D" id="2.20.140.10">
    <property type="entry name" value="WGR domain"/>
    <property type="match status" value="1"/>
</dbReference>
<dbReference type="InterPro" id="IPR011989">
    <property type="entry name" value="ARM-like"/>
</dbReference>
<evidence type="ECO:0000256" key="4">
    <source>
        <dbReference type="ARBA" id="ARBA00023239"/>
    </source>
</evidence>
<comment type="similarity">
    <text evidence="1">Belongs to the CpcE/RpcE/PecE family.</text>
</comment>
<dbReference type="InterPro" id="IPR016024">
    <property type="entry name" value="ARM-type_fold"/>
</dbReference>
<dbReference type="PROSITE" id="PS51977">
    <property type="entry name" value="WGR"/>
    <property type="match status" value="1"/>
</dbReference>
<proteinExistence type="inferred from homology"/>
<evidence type="ECO:0000256" key="1">
    <source>
        <dbReference type="ARBA" id="ARBA00009299"/>
    </source>
</evidence>
<dbReference type="CDD" id="cd07998">
    <property type="entry name" value="WGR_DNA_ligase"/>
    <property type="match status" value="1"/>
</dbReference>
<evidence type="ECO:0000313" key="7">
    <source>
        <dbReference type="EMBL" id="MDR9898339.1"/>
    </source>
</evidence>
<gene>
    <name evidence="7" type="ORF">G7B40_027820</name>
</gene>
<evidence type="ECO:0000313" key="8">
    <source>
        <dbReference type="Proteomes" id="UP000667802"/>
    </source>
</evidence>
<dbReference type="SUPFAM" id="SSF142921">
    <property type="entry name" value="WGR domain-like"/>
    <property type="match status" value="1"/>
</dbReference>
<feature type="compositionally biased region" description="Polar residues" evidence="5">
    <location>
        <begin position="135"/>
        <end position="147"/>
    </location>
</feature>
<organism evidence="7 8">
    <name type="scientific">Aetokthonos hydrillicola Thurmond2011</name>
    <dbReference type="NCBI Taxonomy" id="2712845"/>
    <lineage>
        <taxon>Bacteria</taxon>
        <taxon>Bacillati</taxon>
        <taxon>Cyanobacteriota</taxon>
        <taxon>Cyanophyceae</taxon>
        <taxon>Nostocales</taxon>
        <taxon>Hapalosiphonaceae</taxon>
        <taxon>Aetokthonos</taxon>
    </lineage>
</organism>
<evidence type="ECO:0000256" key="2">
    <source>
        <dbReference type="ARBA" id="ARBA00022549"/>
    </source>
</evidence>
<dbReference type="AlphaFoldDB" id="A0AAP5MCP7"/>
<keyword evidence="4" id="KW-0456">Lyase</keyword>
<dbReference type="InterPro" id="IPR008893">
    <property type="entry name" value="WGR_domain"/>
</dbReference>
<keyword evidence="3" id="KW-0605">Phycobilisome</keyword>
<evidence type="ECO:0000256" key="3">
    <source>
        <dbReference type="ARBA" id="ARBA00022738"/>
    </source>
</evidence>
<evidence type="ECO:0000259" key="6">
    <source>
        <dbReference type="PROSITE" id="PS51977"/>
    </source>
</evidence>
<comment type="caution">
    <text evidence="7">The sequence shown here is derived from an EMBL/GenBank/DDBJ whole genome shotgun (WGS) entry which is preliminary data.</text>
</comment>
<dbReference type="InterPro" id="IPR036930">
    <property type="entry name" value="WGR_dom_sf"/>
</dbReference>
<dbReference type="RefSeq" id="WP_310834194.1">
    <property type="nucleotide sequence ID" value="NZ_JAALHA020000017.1"/>
</dbReference>
<dbReference type="Gene3D" id="1.25.10.10">
    <property type="entry name" value="Leucine-rich Repeat Variant"/>
    <property type="match status" value="1"/>
</dbReference>
<dbReference type="GO" id="GO:0016829">
    <property type="term" value="F:lyase activity"/>
    <property type="evidence" value="ECO:0007669"/>
    <property type="project" value="UniProtKB-KW"/>
</dbReference>
<feature type="region of interest" description="Disordered" evidence="5">
    <location>
        <begin position="130"/>
        <end position="152"/>
    </location>
</feature>